<dbReference type="RefSeq" id="WP_055186436.1">
    <property type="nucleotide sequence ID" value="NZ_CYXN01000019.1"/>
</dbReference>
<proteinExistence type="predicted"/>
<gene>
    <name evidence="1" type="ORF">ERS852582_02042</name>
</gene>
<protein>
    <submittedName>
        <fullName evidence="1">Cytidylate kinase</fullName>
    </submittedName>
</protein>
<dbReference type="InterPro" id="IPR027417">
    <property type="entry name" value="P-loop_NTPase"/>
</dbReference>
<organism evidence="1 2">
    <name type="scientific">Faecalibacterium prausnitzii</name>
    <dbReference type="NCBI Taxonomy" id="853"/>
    <lineage>
        <taxon>Bacteria</taxon>
        <taxon>Bacillati</taxon>
        <taxon>Bacillota</taxon>
        <taxon>Clostridia</taxon>
        <taxon>Eubacteriales</taxon>
        <taxon>Oscillospiraceae</taxon>
        <taxon>Faecalibacterium</taxon>
    </lineage>
</organism>
<accession>A0A173UGA2</accession>
<keyword evidence="1" id="KW-0808">Transferase</keyword>
<dbReference type="GO" id="GO:0016301">
    <property type="term" value="F:kinase activity"/>
    <property type="evidence" value="ECO:0007669"/>
    <property type="project" value="UniProtKB-KW"/>
</dbReference>
<dbReference type="OrthoDB" id="9781180at2"/>
<keyword evidence="1" id="KW-0418">Kinase</keyword>
<dbReference type="AlphaFoldDB" id="A0A173UGA2"/>
<sequence>MEKRIITISREFGSGGRTIGKLVAEHLGIRCYDAELLQKLAAESGFDESYVKEAGEYTPGGFLASAFTDRSFGPTNEDLLWKLQYRIIRELAEKEPCVIVGRCADFILQDRTDCLKVFIHADMKFRADRIVRVYGEREKSPEARLKEKDKRRAAYYRFYTDMNWGNAANYHIALDSGVIGIEKSAEIIESLA</sequence>
<dbReference type="Pfam" id="PF13189">
    <property type="entry name" value="Cytidylate_kin2"/>
    <property type="match status" value="1"/>
</dbReference>
<reference evidence="1 2" key="1">
    <citation type="submission" date="2015-09" db="EMBL/GenBank/DDBJ databases">
        <authorList>
            <consortium name="Pathogen Informatics"/>
        </authorList>
    </citation>
    <scope>NUCLEOTIDE SEQUENCE [LARGE SCALE GENOMIC DNA]</scope>
    <source>
        <strain evidence="1 2">2789STDY5834970</strain>
    </source>
</reference>
<evidence type="ECO:0000313" key="1">
    <source>
        <dbReference type="EMBL" id="CUN12608.1"/>
    </source>
</evidence>
<dbReference type="SUPFAM" id="SSF52540">
    <property type="entry name" value="P-loop containing nucleoside triphosphate hydrolases"/>
    <property type="match status" value="1"/>
</dbReference>
<dbReference type="Gene3D" id="3.40.50.300">
    <property type="entry name" value="P-loop containing nucleotide triphosphate hydrolases"/>
    <property type="match status" value="1"/>
</dbReference>
<dbReference type="EMBL" id="CYXN01000019">
    <property type="protein sequence ID" value="CUN12608.1"/>
    <property type="molecule type" value="Genomic_DNA"/>
</dbReference>
<name>A0A173UGA2_9FIRM</name>
<evidence type="ECO:0000313" key="2">
    <source>
        <dbReference type="Proteomes" id="UP000095649"/>
    </source>
</evidence>
<dbReference type="Proteomes" id="UP000095649">
    <property type="component" value="Unassembled WGS sequence"/>
</dbReference>